<dbReference type="Gene3D" id="2.40.50.40">
    <property type="match status" value="1"/>
</dbReference>
<dbReference type="Proteomes" id="UP000825935">
    <property type="component" value="Chromosome 14"/>
</dbReference>
<keyword evidence="3" id="KW-1185">Reference proteome</keyword>
<evidence type="ECO:0000313" key="3">
    <source>
        <dbReference type="Proteomes" id="UP000825935"/>
    </source>
</evidence>
<protein>
    <recommendedName>
        <fullName evidence="1">Chromo domain-containing protein</fullName>
    </recommendedName>
</protein>
<name>A0A8T2THM4_CERRI</name>
<evidence type="ECO:0000259" key="1">
    <source>
        <dbReference type="PROSITE" id="PS50013"/>
    </source>
</evidence>
<dbReference type="SUPFAM" id="SSF54160">
    <property type="entry name" value="Chromo domain-like"/>
    <property type="match status" value="1"/>
</dbReference>
<accession>A0A8T2THM4</accession>
<organism evidence="2 3">
    <name type="scientific">Ceratopteris richardii</name>
    <name type="common">Triangle waterfern</name>
    <dbReference type="NCBI Taxonomy" id="49495"/>
    <lineage>
        <taxon>Eukaryota</taxon>
        <taxon>Viridiplantae</taxon>
        <taxon>Streptophyta</taxon>
        <taxon>Embryophyta</taxon>
        <taxon>Tracheophyta</taxon>
        <taxon>Polypodiopsida</taxon>
        <taxon>Polypodiidae</taxon>
        <taxon>Polypodiales</taxon>
        <taxon>Pteridineae</taxon>
        <taxon>Pteridaceae</taxon>
        <taxon>Parkerioideae</taxon>
        <taxon>Ceratopteris</taxon>
    </lineage>
</organism>
<dbReference type="InterPro" id="IPR056924">
    <property type="entry name" value="SH3_Tf2-1"/>
</dbReference>
<dbReference type="OrthoDB" id="1909122at2759"/>
<dbReference type="EMBL" id="CM035419">
    <property type="protein sequence ID" value="KAH7416498.1"/>
    <property type="molecule type" value="Genomic_DNA"/>
</dbReference>
<dbReference type="PANTHER" id="PTHR46148">
    <property type="entry name" value="CHROMO DOMAIN-CONTAINING PROTEIN"/>
    <property type="match status" value="1"/>
</dbReference>
<dbReference type="InterPro" id="IPR016197">
    <property type="entry name" value="Chromo-like_dom_sf"/>
</dbReference>
<comment type="caution">
    <text evidence="2">The sequence shown here is derived from an EMBL/GenBank/DDBJ whole genome shotgun (WGS) entry which is preliminary data.</text>
</comment>
<feature type="domain" description="Chromo" evidence="1">
    <location>
        <begin position="65"/>
        <end position="108"/>
    </location>
</feature>
<gene>
    <name evidence="2" type="ORF">KP509_14G094400</name>
</gene>
<evidence type="ECO:0000313" key="2">
    <source>
        <dbReference type="EMBL" id="KAH7416498.1"/>
    </source>
</evidence>
<dbReference type="Pfam" id="PF24626">
    <property type="entry name" value="SH3_Tf2-1"/>
    <property type="match status" value="1"/>
</dbReference>
<dbReference type="OMA" id="FIDSTWE"/>
<dbReference type="InterPro" id="IPR000953">
    <property type="entry name" value="Chromo/chromo_shadow_dom"/>
</dbReference>
<dbReference type="InterPro" id="IPR023780">
    <property type="entry name" value="Chromo_domain"/>
</dbReference>
<dbReference type="Pfam" id="PF00385">
    <property type="entry name" value="Chromo"/>
    <property type="match status" value="1"/>
</dbReference>
<reference evidence="2" key="1">
    <citation type="submission" date="2021-08" db="EMBL/GenBank/DDBJ databases">
        <title>WGS assembly of Ceratopteris richardii.</title>
        <authorList>
            <person name="Marchant D.B."/>
            <person name="Chen G."/>
            <person name="Jenkins J."/>
            <person name="Shu S."/>
            <person name="Leebens-Mack J."/>
            <person name="Grimwood J."/>
            <person name="Schmutz J."/>
            <person name="Soltis P."/>
            <person name="Soltis D."/>
            <person name="Chen Z.-H."/>
        </authorList>
    </citation>
    <scope>NUCLEOTIDE SEQUENCE</scope>
    <source>
        <strain evidence="2">Whitten #5841</strain>
        <tissue evidence="2">Leaf</tissue>
    </source>
</reference>
<proteinExistence type="predicted"/>
<dbReference type="AlphaFoldDB" id="A0A8T2THM4"/>
<dbReference type="PANTHER" id="PTHR46148:SF52">
    <property type="entry name" value="OS04G0603800 PROTEIN"/>
    <property type="match status" value="1"/>
</dbReference>
<dbReference type="PROSITE" id="PS50013">
    <property type="entry name" value="CHROMO_2"/>
    <property type="match status" value="1"/>
</dbReference>
<sequence>MYDPLFYGKCTKLSSRFCGPWKIVKKLSDVAYSLELPPNCKVDLVFHVSKLKKYISREENLIEDHSLDRILDWRYKRLRNRVIEEYLLAWRGLPFIDSTWESEALVRN</sequence>